<dbReference type="Gene3D" id="1.10.10.10">
    <property type="entry name" value="Winged helix-like DNA-binding domain superfamily/Winged helix DNA-binding domain"/>
    <property type="match status" value="1"/>
</dbReference>
<dbReference type="GO" id="GO:0003700">
    <property type="term" value="F:DNA-binding transcription factor activity"/>
    <property type="evidence" value="ECO:0007669"/>
    <property type="project" value="InterPro"/>
</dbReference>
<feature type="domain" description="HTH lysR-type" evidence="5">
    <location>
        <begin position="2"/>
        <end position="59"/>
    </location>
</feature>
<dbReference type="PROSITE" id="PS50931">
    <property type="entry name" value="HTH_LYSR"/>
    <property type="match status" value="1"/>
</dbReference>
<evidence type="ECO:0000256" key="1">
    <source>
        <dbReference type="ARBA" id="ARBA00009437"/>
    </source>
</evidence>
<evidence type="ECO:0000313" key="6">
    <source>
        <dbReference type="EMBL" id="MUN55548.1"/>
    </source>
</evidence>
<dbReference type="InterPro" id="IPR005119">
    <property type="entry name" value="LysR_subst-bd"/>
</dbReference>
<dbReference type="Pfam" id="PF00126">
    <property type="entry name" value="HTH_1"/>
    <property type="match status" value="1"/>
</dbReference>
<keyword evidence="4" id="KW-0804">Transcription</keyword>
<proteinExistence type="inferred from homology"/>
<organism evidence="6 7">
    <name type="scientific">Rothia koreensis</name>
    <dbReference type="NCBI Taxonomy" id="592378"/>
    <lineage>
        <taxon>Bacteria</taxon>
        <taxon>Bacillati</taxon>
        <taxon>Actinomycetota</taxon>
        <taxon>Actinomycetes</taxon>
        <taxon>Micrococcales</taxon>
        <taxon>Micrococcaceae</taxon>
        <taxon>Rothia</taxon>
    </lineage>
</organism>
<evidence type="ECO:0000256" key="2">
    <source>
        <dbReference type="ARBA" id="ARBA00023015"/>
    </source>
</evidence>
<name>A0A7K1LK24_9MICC</name>
<dbReference type="EMBL" id="WOGT01000006">
    <property type="protein sequence ID" value="MUN55548.1"/>
    <property type="molecule type" value="Genomic_DNA"/>
</dbReference>
<dbReference type="GO" id="GO:0003677">
    <property type="term" value="F:DNA binding"/>
    <property type="evidence" value="ECO:0007669"/>
    <property type="project" value="UniProtKB-KW"/>
</dbReference>
<dbReference type="SUPFAM" id="SSF53850">
    <property type="entry name" value="Periplasmic binding protein-like II"/>
    <property type="match status" value="1"/>
</dbReference>
<dbReference type="InterPro" id="IPR050950">
    <property type="entry name" value="HTH-type_LysR_regulators"/>
</dbReference>
<dbReference type="SUPFAM" id="SSF46785">
    <property type="entry name" value="Winged helix' DNA-binding domain"/>
    <property type="match status" value="1"/>
</dbReference>
<dbReference type="CDD" id="cd05466">
    <property type="entry name" value="PBP2_LTTR_substrate"/>
    <property type="match status" value="1"/>
</dbReference>
<evidence type="ECO:0000256" key="4">
    <source>
        <dbReference type="ARBA" id="ARBA00023163"/>
    </source>
</evidence>
<dbReference type="OrthoDB" id="4131546at2"/>
<sequence>MLNVQRLILLRELDSRGSLAAVARAHEISPAAVSQQLALLEREVGIPLTERVGRRTLLTPMGKKLARRADQVVGILESAEADVDAALSDVHGTVRLASFGSFAVSYFAEILHRMKASYPQVTVEFALQEPTAAISSLVGRRIDVAITDEFSGRPQPVETELNSVHLFRDRIVAYSPWPVDSLQDLADVPWVLEPAGSTAAEWALSTCRRAGFEPRVSYESSDLRFHHDLVRAGMAAAFLPDMVFDNGLTPIERPAHAIEWSADNSPELYRDVHALTRRGAQLKPATKALVEHTMRVTAG</sequence>
<accession>A0A7K1LK24</accession>
<dbReference type="RefSeq" id="WP_129315284.1">
    <property type="nucleotide sequence ID" value="NZ_JBFCQO010000007.1"/>
</dbReference>
<dbReference type="Gene3D" id="3.40.190.290">
    <property type="match status" value="1"/>
</dbReference>
<evidence type="ECO:0000313" key="7">
    <source>
        <dbReference type="Proteomes" id="UP000462152"/>
    </source>
</evidence>
<dbReference type="PANTHER" id="PTHR30419:SF28">
    <property type="entry name" value="HTH-TYPE TRANSCRIPTIONAL REGULATOR BSDA"/>
    <property type="match status" value="1"/>
</dbReference>
<keyword evidence="3" id="KW-0238">DNA-binding</keyword>
<dbReference type="PANTHER" id="PTHR30419">
    <property type="entry name" value="HTH-TYPE TRANSCRIPTIONAL REGULATOR YBHD"/>
    <property type="match status" value="1"/>
</dbReference>
<reference evidence="6 7" key="1">
    <citation type="submission" date="2019-12" db="EMBL/GenBank/DDBJ databases">
        <authorList>
            <person name="Li J."/>
            <person name="Shi Y."/>
            <person name="Xu G."/>
            <person name="Xiao D."/>
            <person name="Ran X."/>
        </authorList>
    </citation>
    <scope>NUCLEOTIDE SEQUENCE [LARGE SCALE GENOMIC DNA]</scope>
    <source>
        <strain evidence="6 7">JCM 15915</strain>
    </source>
</reference>
<dbReference type="AlphaFoldDB" id="A0A7K1LK24"/>
<comment type="similarity">
    <text evidence="1">Belongs to the LysR transcriptional regulatory family.</text>
</comment>
<dbReference type="Pfam" id="PF03466">
    <property type="entry name" value="LysR_substrate"/>
    <property type="match status" value="1"/>
</dbReference>
<protein>
    <submittedName>
        <fullName evidence="6">LysR family transcriptional regulator</fullName>
    </submittedName>
</protein>
<keyword evidence="7" id="KW-1185">Reference proteome</keyword>
<comment type="caution">
    <text evidence="6">The sequence shown here is derived from an EMBL/GenBank/DDBJ whole genome shotgun (WGS) entry which is preliminary data.</text>
</comment>
<dbReference type="InterPro" id="IPR036388">
    <property type="entry name" value="WH-like_DNA-bd_sf"/>
</dbReference>
<dbReference type="InterPro" id="IPR000847">
    <property type="entry name" value="LysR_HTH_N"/>
</dbReference>
<dbReference type="GO" id="GO:0005829">
    <property type="term" value="C:cytosol"/>
    <property type="evidence" value="ECO:0007669"/>
    <property type="project" value="TreeGrafter"/>
</dbReference>
<dbReference type="Proteomes" id="UP000462152">
    <property type="component" value="Unassembled WGS sequence"/>
</dbReference>
<dbReference type="InterPro" id="IPR036390">
    <property type="entry name" value="WH_DNA-bd_sf"/>
</dbReference>
<gene>
    <name evidence="6" type="ORF">GMA10_10050</name>
</gene>
<evidence type="ECO:0000256" key="3">
    <source>
        <dbReference type="ARBA" id="ARBA00023125"/>
    </source>
</evidence>
<evidence type="ECO:0000259" key="5">
    <source>
        <dbReference type="PROSITE" id="PS50931"/>
    </source>
</evidence>
<keyword evidence="2" id="KW-0805">Transcription regulation</keyword>